<keyword evidence="3" id="KW-1003">Cell membrane</keyword>
<comment type="similarity">
    <text evidence="2">Belongs to the TMEM8 family.</text>
</comment>
<evidence type="ECO:0000313" key="10">
    <source>
        <dbReference type="Proteomes" id="UP001472866"/>
    </source>
</evidence>
<dbReference type="EMBL" id="CP151510">
    <property type="protein sequence ID" value="WZN64574.1"/>
    <property type="molecule type" value="Genomic_DNA"/>
</dbReference>
<dbReference type="GO" id="GO:0005886">
    <property type="term" value="C:plasma membrane"/>
    <property type="evidence" value="ECO:0007669"/>
    <property type="project" value="UniProtKB-SubCell"/>
</dbReference>
<evidence type="ECO:0000256" key="2">
    <source>
        <dbReference type="ARBA" id="ARBA00005542"/>
    </source>
</evidence>
<feature type="transmembrane region" description="Helical" evidence="7">
    <location>
        <begin position="127"/>
        <end position="145"/>
    </location>
</feature>
<evidence type="ECO:0000256" key="4">
    <source>
        <dbReference type="ARBA" id="ARBA00022692"/>
    </source>
</evidence>
<organism evidence="8">
    <name type="scientific">Chloropicon roscoffensis</name>
    <dbReference type="NCBI Taxonomy" id="1461544"/>
    <lineage>
        <taxon>Eukaryota</taxon>
        <taxon>Viridiplantae</taxon>
        <taxon>Chlorophyta</taxon>
        <taxon>Chloropicophyceae</taxon>
        <taxon>Chloropicales</taxon>
        <taxon>Chloropicaceae</taxon>
        <taxon>Chloropicon</taxon>
    </lineage>
</organism>
<gene>
    <name evidence="8" type="ORF">CROS1456_LOCUS2632</name>
    <name evidence="9" type="ORF">HKI87_10g61310</name>
</gene>
<evidence type="ECO:0000256" key="6">
    <source>
        <dbReference type="ARBA" id="ARBA00023136"/>
    </source>
</evidence>
<evidence type="ECO:0000256" key="1">
    <source>
        <dbReference type="ARBA" id="ARBA00004651"/>
    </source>
</evidence>
<evidence type="ECO:0000256" key="3">
    <source>
        <dbReference type="ARBA" id="ARBA00022475"/>
    </source>
</evidence>
<proteinExistence type="inferred from homology"/>
<reference evidence="8" key="1">
    <citation type="submission" date="2021-01" db="EMBL/GenBank/DDBJ databases">
        <authorList>
            <person name="Corre E."/>
            <person name="Pelletier E."/>
            <person name="Niang G."/>
            <person name="Scheremetjew M."/>
            <person name="Finn R."/>
            <person name="Kale V."/>
            <person name="Holt S."/>
            <person name="Cochrane G."/>
            <person name="Meng A."/>
            <person name="Brown T."/>
            <person name="Cohen L."/>
        </authorList>
    </citation>
    <scope>NUCLEOTIDE SEQUENCE</scope>
    <source>
        <strain evidence="8">RCC1871</strain>
    </source>
</reference>
<dbReference type="InterPro" id="IPR021910">
    <property type="entry name" value="NGX6/PGAP6/MYMK"/>
</dbReference>
<feature type="transmembrane region" description="Helical" evidence="7">
    <location>
        <begin position="184"/>
        <end position="204"/>
    </location>
</feature>
<dbReference type="AlphaFoldDB" id="A0A7S3C923"/>
<keyword evidence="6 7" id="KW-0472">Membrane</keyword>
<evidence type="ECO:0000313" key="8">
    <source>
        <dbReference type="EMBL" id="CAE0189543.1"/>
    </source>
</evidence>
<accession>A0A7S3C923</accession>
<evidence type="ECO:0000256" key="7">
    <source>
        <dbReference type="SAM" id="Phobius"/>
    </source>
</evidence>
<keyword evidence="5 7" id="KW-1133">Transmembrane helix</keyword>
<keyword evidence="4 7" id="KW-0812">Transmembrane</keyword>
<evidence type="ECO:0000313" key="9">
    <source>
        <dbReference type="EMBL" id="WZN64574.1"/>
    </source>
</evidence>
<feature type="transmembrane region" description="Helical" evidence="7">
    <location>
        <begin position="80"/>
        <end position="97"/>
    </location>
</feature>
<dbReference type="PANTHER" id="PTHR36561">
    <property type="entry name" value="HAEMOLYSIN-III RELATED-RELATED"/>
    <property type="match status" value="1"/>
</dbReference>
<protein>
    <submittedName>
        <fullName evidence="8">Uncharacterized protein</fullName>
    </submittedName>
</protein>
<dbReference type="Pfam" id="PF12036">
    <property type="entry name" value="DUF3522"/>
    <property type="match status" value="1"/>
</dbReference>
<dbReference type="Proteomes" id="UP001472866">
    <property type="component" value="Chromosome 10"/>
</dbReference>
<keyword evidence="10" id="KW-1185">Reference proteome</keyword>
<evidence type="ECO:0000256" key="5">
    <source>
        <dbReference type="ARBA" id="ARBA00022989"/>
    </source>
</evidence>
<feature type="transmembrane region" description="Helical" evidence="7">
    <location>
        <begin position="39"/>
        <end position="60"/>
    </location>
</feature>
<dbReference type="PANTHER" id="PTHR36561:SF2">
    <property type="entry name" value="HAEMOLYSIN-III RELATED"/>
    <property type="match status" value="1"/>
</dbReference>
<reference evidence="9 10" key="2">
    <citation type="submission" date="2024-03" db="EMBL/GenBank/DDBJ databases">
        <title>Complete genome sequence of the green alga Chloropicon roscoffensis RCC1871.</title>
        <authorList>
            <person name="Lemieux C."/>
            <person name="Pombert J.-F."/>
            <person name="Otis C."/>
            <person name="Turmel M."/>
        </authorList>
    </citation>
    <scope>NUCLEOTIDE SEQUENCE [LARGE SCALE GENOMIC DNA]</scope>
    <source>
        <strain evidence="9 10">RCC1871</strain>
    </source>
</reference>
<feature type="transmembrane region" description="Helical" evidence="7">
    <location>
        <begin position="157"/>
        <end position="178"/>
    </location>
</feature>
<name>A0A7S3C923_9CHLO</name>
<dbReference type="EMBL" id="HBHZ01003412">
    <property type="protein sequence ID" value="CAE0189543.1"/>
    <property type="molecule type" value="Transcribed_RNA"/>
</dbReference>
<comment type="subcellular location">
    <subcellularLocation>
        <location evidence="1">Cell membrane</location>
        <topology evidence="1">Multi-pass membrane protein</topology>
    </subcellularLocation>
</comment>
<sequence>MYVPIDDISHTGVVYKDSLPLSTMVFCMLPLYSTARKGLVYQTLCASTSCTVALIYHFMLYNGTREVLGLNTDDWRSLDIAVACYCLGISLAYVLGSNHAAVQVVTRVVVPVAMVTLHYRGASHATFAKVLIANSIFVFVGRLVLRTKMVPVYDWSYLKYAVPNILVSLFFFPLPVVWPHMYWLYHSLWHVFMGLGLFVCYGFLHTGSYAPRKGKLM</sequence>